<keyword evidence="2" id="KW-1185">Reference proteome</keyword>
<dbReference type="PIRSF" id="PIRSF016907">
    <property type="entry name" value="Kin_ATP-NAD"/>
    <property type="match status" value="1"/>
</dbReference>
<dbReference type="GO" id="GO:0016301">
    <property type="term" value="F:kinase activity"/>
    <property type="evidence" value="ECO:0007669"/>
    <property type="project" value="UniProtKB-KW"/>
</dbReference>
<proteinExistence type="predicted"/>
<dbReference type="PANTHER" id="PTHR40697">
    <property type="entry name" value="ACETOIN CATABOLISM PROTEIN X"/>
    <property type="match status" value="1"/>
</dbReference>
<dbReference type="InterPro" id="IPR011386">
    <property type="entry name" value="Put_ATP-NAD_kin"/>
</dbReference>
<dbReference type="InterPro" id="IPR002504">
    <property type="entry name" value="NADK"/>
</dbReference>
<keyword evidence="1" id="KW-0808">Transferase</keyword>
<name>A0ABS3TWL7_9PSED</name>
<keyword evidence="1" id="KW-0418">Kinase</keyword>
<reference evidence="1 2" key="1">
    <citation type="submission" date="2020-12" db="EMBL/GenBank/DDBJ databases">
        <title>Pseudomonas schmalbachii sp. nov. isolated from millipede gut.</title>
        <authorList>
            <person name="Shelomi M."/>
        </authorList>
    </citation>
    <scope>NUCLEOTIDE SEQUENCE [LARGE SCALE GENOMIC DNA]</scope>
    <source>
        <strain evidence="1 2">Milli4</strain>
    </source>
</reference>
<evidence type="ECO:0000313" key="1">
    <source>
        <dbReference type="EMBL" id="MBO3278075.1"/>
    </source>
</evidence>
<accession>A0ABS3TWL7</accession>
<gene>
    <name evidence="1" type="ORF">JFY56_22895</name>
</gene>
<dbReference type="Proteomes" id="UP000669060">
    <property type="component" value="Unassembled WGS sequence"/>
</dbReference>
<organism evidence="1 2">
    <name type="scientific">Pseudomonas schmalbachii</name>
    <dbReference type="NCBI Taxonomy" id="2816993"/>
    <lineage>
        <taxon>Bacteria</taxon>
        <taxon>Pseudomonadati</taxon>
        <taxon>Pseudomonadota</taxon>
        <taxon>Gammaproteobacteria</taxon>
        <taxon>Pseudomonadales</taxon>
        <taxon>Pseudomonadaceae</taxon>
        <taxon>Pseudomonas</taxon>
    </lineage>
</organism>
<comment type="caution">
    <text evidence="1">The sequence shown here is derived from an EMBL/GenBank/DDBJ whole genome shotgun (WGS) entry which is preliminary data.</text>
</comment>
<dbReference type="Pfam" id="PF20143">
    <property type="entry name" value="NAD_kinase_C"/>
    <property type="match status" value="1"/>
</dbReference>
<dbReference type="SUPFAM" id="SSF111331">
    <property type="entry name" value="NAD kinase/diacylglycerol kinase-like"/>
    <property type="match status" value="1"/>
</dbReference>
<dbReference type="InterPro" id="IPR016064">
    <property type="entry name" value="NAD/diacylglycerol_kinase_sf"/>
</dbReference>
<dbReference type="Pfam" id="PF01513">
    <property type="entry name" value="NAD_kinase"/>
    <property type="match status" value="1"/>
</dbReference>
<evidence type="ECO:0000313" key="2">
    <source>
        <dbReference type="Proteomes" id="UP000669060"/>
    </source>
</evidence>
<sequence length="373" mass="39976">MDGFRLGLIINPLAGIGGPTALKGSDGVATLAFARGAEPHAADRTRIALEQLLPLRERLAFLTFPGPMGADLLQSMGFRYQVLGEIEGPQSTAEDTRHAVQLLQDAGEALILFAGGDGTARDVAAVAREDQPVLGIPAGVKIHSGVYAISPRAAGELARRLIEGGLVRLTHGEVRDLDEAALREGRVAARWYAELTVPEEGHFMQHVKQAGVETEELVLADLAAWLEEGWEEGVRYVFGPGSTLHGLAGELRLDTTLLGVDVIENGQVIALDVTEQQLFELVDGHPAFLLVTAIGGQGHIIGRGNQQISPRVLRAIGLERLRVIATKRKLGTLEGRPLLVDSGDPQLDAEFPAAVRVWAGYREELLYPVGFGD</sequence>
<dbReference type="PANTHER" id="PTHR40697:SF2">
    <property type="entry name" value="ATP-NAD KINASE-RELATED"/>
    <property type="match status" value="1"/>
</dbReference>
<dbReference type="RefSeq" id="WP_208316629.1">
    <property type="nucleotide sequence ID" value="NZ_JAELYA010000011.1"/>
</dbReference>
<dbReference type="InterPro" id="IPR039065">
    <property type="entry name" value="AcoX-like"/>
</dbReference>
<protein>
    <submittedName>
        <fullName evidence="1">ATP-NAD kinase family protein</fullName>
    </submittedName>
</protein>
<dbReference type="EMBL" id="JAELYA010000011">
    <property type="protein sequence ID" value="MBO3278075.1"/>
    <property type="molecule type" value="Genomic_DNA"/>
</dbReference>